<keyword evidence="4" id="KW-0132">Cell division</keyword>
<dbReference type="Pfam" id="PF07558">
    <property type="entry name" value="Shugoshin_N"/>
    <property type="match status" value="1"/>
</dbReference>
<feature type="region of interest" description="Disordered" evidence="10">
    <location>
        <begin position="102"/>
        <end position="134"/>
    </location>
</feature>
<feature type="compositionally biased region" description="Polar residues" evidence="10">
    <location>
        <begin position="664"/>
        <end position="676"/>
    </location>
</feature>
<sequence>MARLNEVAPSADNLEILRRKFLRQNRDIARINSSQSLRIRALENECARLLSENLDLRGQVLRLENEAHDNTAQRVADHALEIKAKLEAQLIEWGSMLASLGLEPPSKRRSPGGRKYAQPRAATSRSPPQRLVRIDTITDAEAQALREGRLPPIQENKSFPRATMNSEQILALCSEAGDTSESPDLGPPPVSRFVEEASAKPESPIRKSGMNEPAEQPDESSEPPETQPPPKLDYDRKRPSNLEARLDAESAVVKEVKEVKEARKRSEKESNPTANPPAPSILQTTRAGAKRKYGDENEGVKAVGSAQPGKENAAAADTGKPFPVRDLQRRRSIKDASAPRREKGRTPLSAKSTNEDVSSPRKAPAAKTVQVLDESKPAIAAADPRESCTGRQKPPPKLEIPVPLDPPTVTETADIVIPDHRLTPFPVEEDDDQALASPHRTAPGTPPPSSSSAGVQSILATHDTPPPADISQDGETSRPNRRSRAAVSYAEPSLRVKMRRPTKELLDAVAGEGKFAHRSAPASASAPAATPAPGSVDGASTTNPDPGCMSAASASPLARKESLGLLLPEMTTTTTLPMTVVLDRRKRPSMASGSSSRESLAGTTTTNTTTEKPDRTAAAAAESTAKPARTNSSRTGTAPSKPDRESERQQQQQQQADTHGVYDFTSSSIASESPEPTVTGPVDVDVNDDNDAYEPSAPTATARVPSRAAASRTSTRRSSAAVRQSHGHTDATEPQLPVLSTPAVTKQRPASSRKRASMLLPATTRTREQPVADTAYADGEADADADDDNNDAVGGGDGASSRAARDKISRRRSMML</sequence>
<evidence type="ECO:0000313" key="14">
    <source>
        <dbReference type="Proteomes" id="UP001287356"/>
    </source>
</evidence>
<dbReference type="EMBL" id="JAULSN010000004">
    <property type="protein sequence ID" value="KAK3372839.1"/>
    <property type="molecule type" value="Genomic_DNA"/>
</dbReference>
<evidence type="ECO:0000256" key="1">
    <source>
        <dbReference type="ARBA" id="ARBA00004584"/>
    </source>
</evidence>
<feature type="compositionally biased region" description="Basic and acidic residues" evidence="10">
    <location>
        <begin position="193"/>
        <end position="205"/>
    </location>
</feature>
<evidence type="ECO:0000256" key="2">
    <source>
        <dbReference type="ARBA" id="ARBA00010845"/>
    </source>
</evidence>
<evidence type="ECO:0000256" key="5">
    <source>
        <dbReference type="ARBA" id="ARBA00022829"/>
    </source>
</evidence>
<feature type="region of interest" description="Disordered" evidence="10">
    <location>
        <begin position="143"/>
        <end position="162"/>
    </location>
</feature>
<organism evidence="13 14">
    <name type="scientific">Lasiosphaeria ovina</name>
    <dbReference type="NCBI Taxonomy" id="92902"/>
    <lineage>
        <taxon>Eukaryota</taxon>
        <taxon>Fungi</taxon>
        <taxon>Dikarya</taxon>
        <taxon>Ascomycota</taxon>
        <taxon>Pezizomycotina</taxon>
        <taxon>Sordariomycetes</taxon>
        <taxon>Sordariomycetidae</taxon>
        <taxon>Sordariales</taxon>
        <taxon>Lasiosphaeriaceae</taxon>
        <taxon>Lasiosphaeria</taxon>
    </lineage>
</organism>
<keyword evidence="3" id="KW-0158">Chromosome</keyword>
<comment type="subcellular location">
    <subcellularLocation>
        <location evidence="1">Chromosome</location>
        <location evidence="1">Centromere</location>
    </subcellularLocation>
</comment>
<dbReference type="GO" id="GO:0005634">
    <property type="term" value="C:nucleus"/>
    <property type="evidence" value="ECO:0007669"/>
    <property type="project" value="InterPro"/>
</dbReference>
<feature type="compositionally biased region" description="Pro residues" evidence="10">
    <location>
        <begin position="393"/>
        <end position="406"/>
    </location>
</feature>
<evidence type="ECO:0000259" key="11">
    <source>
        <dbReference type="Pfam" id="PF07557"/>
    </source>
</evidence>
<dbReference type="InterPro" id="IPR011515">
    <property type="entry name" value="Shugoshin_C"/>
</dbReference>
<feature type="domain" description="Shugoshin C-terminal" evidence="11">
    <location>
        <begin position="477"/>
        <end position="500"/>
    </location>
</feature>
<dbReference type="Pfam" id="PF07557">
    <property type="entry name" value="Shugoshin_C"/>
    <property type="match status" value="1"/>
</dbReference>
<evidence type="ECO:0000256" key="10">
    <source>
        <dbReference type="SAM" id="MobiDB-lite"/>
    </source>
</evidence>
<keyword evidence="6 9" id="KW-0175">Coiled coil</keyword>
<feature type="compositionally biased region" description="Acidic residues" evidence="10">
    <location>
        <begin position="779"/>
        <end position="790"/>
    </location>
</feature>
<accession>A0AAE0N802</accession>
<feature type="compositionally biased region" description="Low complexity" evidence="10">
    <location>
        <begin position="697"/>
        <end position="723"/>
    </location>
</feature>
<dbReference type="InterPro" id="IPR011516">
    <property type="entry name" value="Shugoshin_N"/>
</dbReference>
<comment type="similarity">
    <text evidence="2">Belongs to the shugoshin family.</text>
</comment>
<keyword evidence="8" id="KW-0137">Centromere</keyword>
<dbReference type="GO" id="GO:0000779">
    <property type="term" value="C:condensed chromosome, centromeric region"/>
    <property type="evidence" value="ECO:0007669"/>
    <property type="project" value="UniProtKB-ARBA"/>
</dbReference>
<feature type="region of interest" description="Disordered" evidence="10">
    <location>
        <begin position="513"/>
        <end position="816"/>
    </location>
</feature>
<evidence type="ECO:0000256" key="9">
    <source>
        <dbReference type="SAM" id="Coils"/>
    </source>
</evidence>
<dbReference type="AlphaFoldDB" id="A0AAE0N802"/>
<name>A0AAE0N802_9PEZI</name>
<feature type="coiled-coil region" evidence="9">
    <location>
        <begin position="32"/>
        <end position="66"/>
    </location>
</feature>
<dbReference type="GO" id="GO:0045132">
    <property type="term" value="P:meiotic chromosome segregation"/>
    <property type="evidence" value="ECO:0007669"/>
    <property type="project" value="InterPro"/>
</dbReference>
<feature type="compositionally biased region" description="Low complexity" evidence="10">
    <location>
        <begin position="519"/>
        <end position="535"/>
    </location>
</feature>
<feature type="compositionally biased region" description="Low complexity" evidence="10">
    <location>
        <begin position="563"/>
        <end position="581"/>
    </location>
</feature>
<evidence type="ECO:0000313" key="13">
    <source>
        <dbReference type="EMBL" id="KAK3372839.1"/>
    </source>
</evidence>
<gene>
    <name evidence="13" type="ORF">B0T24DRAFT_719648</name>
</gene>
<feature type="compositionally biased region" description="Basic and acidic residues" evidence="10">
    <location>
        <begin position="232"/>
        <end position="270"/>
    </location>
</feature>
<feature type="compositionally biased region" description="Polar residues" evidence="10">
    <location>
        <begin position="591"/>
        <end position="602"/>
    </location>
</feature>
<feature type="compositionally biased region" description="Basic and acidic residues" evidence="10">
    <location>
        <begin position="326"/>
        <end position="345"/>
    </location>
</feature>
<evidence type="ECO:0000256" key="7">
    <source>
        <dbReference type="ARBA" id="ARBA00023306"/>
    </source>
</evidence>
<dbReference type="Proteomes" id="UP001287356">
    <property type="component" value="Unassembled WGS sequence"/>
</dbReference>
<feature type="region of interest" description="Disordered" evidence="10">
    <location>
        <begin position="176"/>
        <end position="500"/>
    </location>
</feature>
<reference evidence="13" key="2">
    <citation type="submission" date="2023-06" db="EMBL/GenBank/DDBJ databases">
        <authorList>
            <consortium name="Lawrence Berkeley National Laboratory"/>
            <person name="Haridas S."/>
            <person name="Hensen N."/>
            <person name="Bonometti L."/>
            <person name="Westerberg I."/>
            <person name="Brannstrom I.O."/>
            <person name="Guillou S."/>
            <person name="Cros-Aarteil S."/>
            <person name="Calhoun S."/>
            <person name="Kuo A."/>
            <person name="Mondo S."/>
            <person name="Pangilinan J."/>
            <person name="Riley R."/>
            <person name="Labutti K."/>
            <person name="Andreopoulos B."/>
            <person name="Lipzen A."/>
            <person name="Chen C."/>
            <person name="Yanf M."/>
            <person name="Daum C."/>
            <person name="Ng V."/>
            <person name="Clum A."/>
            <person name="Steindorff A."/>
            <person name="Ohm R."/>
            <person name="Martin F."/>
            <person name="Silar P."/>
            <person name="Natvig D."/>
            <person name="Lalanne C."/>
            <person name="Gautier V."/>
            <person name="Ament-Velasquez S.L."/>
            <person name="Kruys A."/>
            <person name="Hutchinson M.I."/>
            <person name="Powell A.J."/>
            <person name="Barry K."/>
            <person name="Miller A.N."/>
            <person name="Grigoriev I.V."/>
            <person name="Debuchy R."/>
            <person name="Gladieux P."/>
            <person name="Thoren M.H."/>
            <person name="Johannesson H."/>
        </authorList>
    </citation>
    <scope>NUCLEOTIDE SEQUENCE</scope>
    <source>
        <strain evidence="13">CBS 958.72</strain>
    </source>
</reference>
<comment type="caution">
    <text evidence="13">The sequence shown here is derived from an EMBL/GenBank/DDBJ whole genome shotgun (WGS) entry which is preliminary data.</text>
</comment>
<dbReference type="GO" id="GO:0051301">
    <property type="term" value="P:cell division"/>
    <property type="evidence" value="ECO:0007669"/>
    <property type="project" value="UniProtKB-KW"/>
</dbReference>
<keyword evidence="14" id="KW-1185">Reference proteome</keyword>
<evidence type="ECO:0000256" key="8">
    <source>
        <dbReference type="ARBA" id="ARBA00023328"/>
    </source>
</evidence>
<evidence type="ECO:0000256" key="3">
    <source>
        <dbReference type="ARBA" id="ARBA00022454"/>
    </source>
</evidence>
<reference evidence="13" key="1">
    <citation type="journal article" date="2023" name="Mol. Phylogenet. Evol.">
        <title>Genome-scale phylogeny and comparative genomics of the fungal order Sordariales.</title>
        <authorList>
            <person name="Hensen N."/>
            <person name="Bonometti L."/>
            <person name="Westerberg I."/>
            <person name="Brannstrom I.O."/>
            <person name="Guillou S."/>
            <person name="Cros-Aarteil S."/>
            <person name="Calhoun S."/>
            <person name="Haridas S."/>
            <person name="Kuo A."/>
            <person name="Mondo S."/>
            <person name="Pangilinan J."/>
            <person name="Riley R."/>
            <person name="LaButti K."/>
            <person name="Andreopoulos B."/>
            <person name="Lipzen A."/>
            <person name="Chen C."/>
            <person name="Yan M."/>
            <person name="Daum C."/>
            <person name="Ng V."/>
            <person name="Clum A."/>
            <person name="Steindorff A."/>
            <person name="Ohm R.A."/>
            <person name="Martin F."/>
            <person name="Silar P."/>
            <person name="Natvig D.O."/>
            <person name="Lalanne C."/>
            <person name="Gautier V."/>
            <person name="Ament-Velasquez S.L."/>
            <person name="Kruys A."/>
            <person name="Hutchinson M.I."/>
            <person name="Powell A.J."/>
            <person name="Barry K."/>
            <person name="Miller A.N."/>
            <person name="Grigoriev I.V."/>
            <person name="Debuchy R."/>
            <person name="Gladieux P."/>
            <person name="Hiltunen Thoren M."/>
            <person name="Johannesson H."/>
        </authorList>
    </citation>
    <scope>NUCLEOTIDE SEQUENCE</scope>
    <source>
        <strain evidence="13">CBS 958.72</strain>
    </source>
</reference>
<evidence type="ECO:0000259" key="12">
    <source>
        <dbReference type="Pfam" id="PF07558"/>
    </source>
</evidence>
<keyword evidence="7" id="KW-0131">Cell cycle</keyword>
<evidence type="ECO:0000256" key="6">
    <source>
        <dbReference type="ARBA" id="ARBA00023054"/>
    </source>
</evidence>
<evidence type="ECO:0008006" key="15">
    <source>
        <dbReference type="Google" id="ProtNLM"/>
    </source>
</evidence>
<feature type="domain" description="Shugoshin N-terminal coiled-coil" evidence="12">
    <location>
        <begin position="17"/>
        <end position="61"/>
    </location>
</feature>
<proteinExistence type="inferred from homology"/>
<protein>
    <recommendedName>
        <fullName evidence="15">Shugoshin</fullName>
    </recommendedName>
</protein>
<evidence type="ECO:0000256" key="4">
    <source>
        <dbReference type="ARBA" id="ARBA00022618"/>
    </source>
</evidence>
<keyword evidence="5" id="KW-0159">Chromosome partition</keyword>
<feature type="compositionally biased region" description="Low complexity" evidence="10">
    <location>
        <begin position="603"/>
        <end position="630"/>
    </location>
</feature>